<evidence type="ECO:0000256" key="11">
    <source>
        <dbReference type="ARBA" id="ARBA00023180"/>
    </source>
</evidence>
<dbReference type="AlphaFoldDB" id="A0A9Y6J8M5"/>
<dbReference type="PROSITE" id="PS50283">
    <property type="entry name" value="NA_SOLUT_SYMP_3"/>
    <property type="match status" value="1"/>
</dbReference>
<dbReference type="PANTHER" id="PTHR45897:SF5">
    <property type="entry name" value="HIGH AFFINITY CHOLINE TRANSPORTER 1"/>
    <property type="match status" value="1"/>
</dbReference>
<evidence type="ECO:0000256" key="13">
    <source>
        <dbReference type="RuleBase" id="RU362091"/>
    </source>
</evidence>
<evidence type="ECO:0000256" key="4">
    <source>
        <dbReference type="ARBA" id="ARBA00022692"/>
    </source>
</evidence>
<reference evidence="16" key="1">
    <citation type="submission" date="2025-08" db="UniProtKB">
        <authorList>
            <consortium name="RefSeq"/>
        </authorList>
    </citation>
    <scope>IDENTIFICATION</scope>
</reference>
<comment type="subcellular location">
    <subcellularLocation>
        <location evidence="1">Membrane</location>
        <topology evidence="1">Multi-pass membrane protein</topology>
    </subcellularLocation>
</comment>
<keyword evidence="5" id="KW-0769">Symport</keyword>
<keyword evidence="15" id="KW-1185">Reference proteome</keyword>
<organism evidence="15 16">
    <name type="scientific">Pundamilia nyererei</name>
    <dbReference type="NCBI Taxonomy" id="303518"/>
    <lineage>
        <taxon>Eukaryota</taxon>
        <taxon>Metazoa</taxon>
        <taxon>Chordata</taxon>
        <taxon>Craniata</taxon>
        <taxon>Vertebrata</taxon>
        <taxon>Euteleostomi</taxon>
        <taxon>Actinopterygii</taxon>
        <taxon>Neopterygii</taxon>
        <taxon>Teleostei</taxon>
        <taxon>Neoteleostei</taxon>
        <taxon>Acanthomorphata</taxon>
        <taxon>Ovalentaria</taxon>
        <taxon>Cichlomorphae</taxon>
        <taxon>Cichliformes</taxon>
        <taxon>Cichlidae</taxon>
        <taxon>African cichlids</taxon>
        <taxon>Pseudocrenilabrinae</taxon>
        <taxon>Haplochromini</taxon>
        <taxon>Pundamilia</taxon>
    </lineage>
</organism>
<sequence length="122" mass="12841">MTTYGSPSPFERGDAGQVLPIALQYLTPNYISIIGIGAVAAAVMSSTDSALLSAASIFSSNIYKSILRTTASDRELQWVIRVSVVLVGVAGTSHIFTSRVALLKMAFMSSALRSGLSACCDF</sequence>
<protein>
    <submittedName>
        <fullName evidence="16">High affinity choline transporter 1-like</fullName>
    </submittedName>
</protein>
<dbReference type="InterPro" id="IPR001734">
    <property type="entry name" value="Na/solute_symporter"/>
</dbReference>
<keyword evidence="4 14" id="KW-0812">Transmembrane</keyword>
<evidence type="ECO:0000256" key="14">
    <source>
        <dbReference type="SAM" id="Phobius"/>
    </source>
</evidence>
<keyword evidence="11" id="KW-0325">Glycoprotein</keyword>
<dbReference type="RefSeq" id="XP_013763682.1">
    <property type="nucleotide sequence ID" value="XM_013908228.1"/>
</dbReference>
<evidence type="ECO:0000256" key="7">
    <source>
        <dbReference type="ARBA" id="ARBA00022989"/>
    </source>
</evidence>
<name>A0A9Y6J8M5_9CICH</name>
<evidence type="ECO:0000256" key="3">
    <source>
        <dbReference type="ARBA" id="ARBA00022448"/>
    </source>
</evidence>
<accession>A0A9Y6J8M5</accession>
<dbReference type="Proteomes" id="UP000695023">
    <property type="component" value="Unplaced"/>
</dbReference>
<evidence type="ECO:0000256" key="8">
    <source>
        <dbReference type="ARBA" id="ARBA00023053"/>
    </source>
</evidence>
<dbReference type="InterPro" id="IPR052244">
    <property type="entry name" value="Choline_transporter"/>
</dbReference>
<comment type="similarity">
    <text evidence="2 13">Belongs to the sodium:solute symporter (SSF) (TC 2.A.21) family.</text>
</comment>
<dbReference type="GO" id="GO:0005886">
    <property type="term" value="C:plasma membrane"/>
    <property type="evidence" value="ECO:0007669"/>
    <property type="project" value="TreeGrafter"/>
</dbReference>
<evidence type="ECO:0000313" key="15">
    <source>
        <dbReference type="Proteomes" id="UP000695023"/>
    </source>
</evidence>
<keyword evidence="6" id="KW-0530">Neurotransmitter biosynthesis</keyword>
<feature type="transmembrane region" description="Helical" evidence="14">
    <location>
        <begin position="78"/>
        <end position="96"/>
    </location>
</feature>
<keyword evidence="9" id="KW-0406">Ion transport</keyword>
<dbReference type="GO" id="GO:0008292">
    <property type="term" value="P:acetylcholine biosynthetic process"/>
    <property type="evidence" value="ECO:0007669"/>
    <property type="project" value="TreeGrafter"/>
</dbReference>
<evidence type="ECO:0000256" key="1">
    <source>
        <dbReference type="ARBA" id="ARBA00004141"/>
    </source>
</evidence>
<gene>
    <name evidence="16" type="primary">LOC106456070</name>
</gene>
<keyword evidence="12" id="KW-0739">Sodium transport</keyword>
<dbReference type="GeneID" id="106456070"/>
<dbReference type="GO" id="GO:0005307">
    <property type="term" value="F:choline:sodium symporter activity"/>
    <property type="evidence" value="ECO:0007669"/>
    <property type="project" value="TreeGrafter"/>
</dbReference>
<feature type="transmembrane region" description="Helical" evidence="14">
    <location>
        <begin position="30"/>
        <end position="58"/>
    </location>
</feature>
<evidence type="ECO:0000256" key="9">
    <source>
        <dbReference type="ARBA" id="ARBA00023065"/>
    </source>
</evidence>
<keyword evidence="8" id="KW-0915">Sodium</keyword>
<evidence type="ECO:0000256" key="10">
    <source>
        <dbReference type="ARBA" id="ARBA00023136"/>
    </source>
</evidence>
<evidence type="ECO:0000256" key="6">
    <source>
        <dbReference type="ARBA" id="ARBA00022979"/>
    </source>
</evidence>
<keyword evidence="3" id="KW-0813">Transport</keyword>
<evidence type="ECO:0000256" key="5">
    <source>
        <dbReference type="ARBA" id="ARBA00022847"/>
    </source>
</evidence>
<keyword evidence="10 14" id="KW-0472">Membrane</keyword>
<dbReference type="InterPro" id="IPR038377">
    <property type="entry name" value="Na/Glc_symporter_sf"/>
</dbReference>
<evidence type="ECO:0000256" key="2">
    <source>
        <dbReference type="ARBA" id="ARBA00006434"/>
    </source>
</evidence>
<dbReference type="Gene3D" id="1.20.1730.10">
    <property type="entry name" value="Sodium/glucose cotransporter"/>
    <property type="match status" value="1"/>
</dbReference>
<dbReference type="Pfam" id="PF00474">
    <property type="entry name" value="SSF"/>
    <property type="match status" value="1"/>
</dbReference>
<proteinExistence type="inferred from homology"/>
<evidence type="ECO:0000313" key="16">
    <source>
        <dbReference type="RefSeq" id="XP_013763682.1"/>
    </source>
</evidence>
<dbReference type="PANTHER" id="PTHR45897">
    <property type="entry name" value="HIGH-AFFINITY CHOLINE TRANSPORTER 1"/>
    <property type="match status" value="1"/>
</dbReference>
<keyword evidence="7 14" id="KW-1133">Transmembrane helix</keyword>
<evidence type="ECO:0000256" key="12">
    <source>
        <dbReference type="ARBA" id="ARBA00023201"/>
    </source>
</evidence>